<evidence type="ECO:0000256" key="4">
    <source>
        <dbReference type="ARBA" id="ARBA00022840"/>
    </source>
</evidence>
<dbReference type="STRING" id="483218.BACPEC_00996"/>
<proteinExistence type="predicted"/>
<dbReference type="HOGENOM" id="CLU_026610_1_1_9"/>
<dbReference type="GO" id="GO:0006750">
    <property type="term" value="P:glutathione biosynthetic process"/>
    <property type="evidence" value="ECO:0007669"/>
    <property type="project" value="InterPro"/>
</dbReference>
<dbReference type="PANTHER" id="PTHR34378">
    <property type="entry name" value="GLUTAMATE--CYSTEINE LIGASE, CHLOROPLASTIC"/>
    <property type="match status" value="1"/>
</dbReference>
<evidence type="ECO:0000313" key="6">
    <source>
        <dbReference type="EMBL" id="EEC58011.1"/>
    </source>
</evidence>
<dbReference type="Pfam" id="PF04107">
    <property type="entry name" value="GCS2"/>
    <property type="match status" value="1"/>
</dbReference>
<gene>
    <name evidence="6" type="ORF">BACPEC_00996</name>
</gene>
<reference evidence="6 7" key="2">
    <citation type="submission" date="2008-11" db="EMBL/GenBank/DDBJ databases">
        <authorList>
            <person name="Fulton L."/>
            <person name="Clifton S."/>
            <person name="Fulton B."/>
            <person name="Xu J."/>
            <person name="Minx P."/>
            <person name="Pepin K.H."/>
            <person name="Johnson M."/>
            <person name="Bhonagiri V."/>
            <person name="Nash W.E."/>
            <person name="Mardis E.R."/>
            <person name="Wilson R.K."/>
        </authorList>
    </citation>
    <scope>NUCLEOTIDE SEQUENCE [LARGE SCALE GENOMIC DNA]</scope>
    <source>
        <strain evidence="6 7">ATCC 43243</strain>
    </source>
</reference>
<dbReference type="EMBL" id="ABVQ01000035">
    <property type="protein sequence ID" value="EEC58011.1"/>
    <property type="molecule type" value="Genomic_DNA"/>
</dbReference>
<keyword evidence="2" id="KW-0436">Ligase</keyword>
<dbReference type="eggNOG" id="COG3572">
    <property type="taxonomic scope" value="Bacteria"/>
</dbReference>
<name>B7AQN9_9FIRM</name>
<protein>
    <recommendedName>
        <fullName evidence="1">glutamate--cysteine ligase</fullName>
        <ecNumber evidence="1">6.3.2.2</ecNumber>
    </recommendedName>
</protein>
<dbReference type="InterPro" id="IPR035434">
    <property type="entry name" value="GCL_bact_plant"/>
</dbReference>
<dbReference type="AlphaFoldDB" id="B7AQN9"/>
<dbReference type="SUPFAM" id="SSF55931">
    <property type="entry name" value="Glutamine synthetase/guanido kinase"/>
    <property type="match status" value="1"/>
</dbReference>
<dbReference type="EC" id="6.3.2.2" evidence="1"/>
<keyword evidence="4" id="KW-0067">ATP-binding</keyword>
<dbReference type="PANTHER" id="PTHR34378:SF1">
    <property type="entry name" value="GLUTAMATE--CYSTEINE LIGASE, CHLOROPLASTIC"/>
    <property type="match status" value="1"/>
</dbReference>
<keyword evidence="7" id="KW-1185">Reference proteome</keyword>
<comment type="catalytic activity">
    <reaction evidence="5">
        <text>L-cysteine + L-glutamate + ATP = gamma-L-glutamyl-L-cysteine + ADP + phosphate + H(+)</text>
        <dbReference type="Rhea" id="RHEA:13285"/>
        <dbReference type="ChEBI" id="CHEBI:15378"/>
        <dbReference type="ChEBI" id="CHEBI:29985"/>
        <dbReference type="ChEBI" id="CHEBI:30616"/>
        <dbReference type="ChEBI" id="CHEBI:35235"/>
        <dbReference type="ChEBI" id="CHEBI:43474"/>
        <dbReference type="ChEBI" id="CHEBI:58173"/>
        <dbReference type="ChEBI" id="CHEBI:456216"/>
        <dbReference type="EC" id="6.3.2.2"/>
    </reaction>
</comment>
<sequence length="403" mass="46343">MPNMKKATASDNIVGMRIDMDIYRMNIDAIVSHLKRGFKRSDDFKIGIEIEHFVFDSNDRSAGYEKILDVMKDIMGEDDKPYYLEGHLIGFYNDRYSISLEPASQLEISIAPCASADELVCIYRDFRRILDPVLSRYNLRVECYGYNPYESAQELDIIPKKRYEYMDRYFQKAGTRGRNMMRATASVQVSVDYSDENDAIRKYRLAAILSPVLSLMMDNSPVFEKQPAAMHMVRAYVWDGVDADRCVIMDGCLAPDFSFEKYAEYIMNMPAILVMEGETAVYTDDKKIKDIYAERVMTDEEVMHVLSMAFFDVRLKNYIEIRMADSCNIDKAAWYARIICNIFYNDDNMGKAEEYFAGVGQKDVLEARESLIQHGKDGIIYGKKAECVVRFVTELGSNAAVKE</sequence>
<evidence type="ECO:0000256" key="3">
    <source>
        <dbReference type="ARBA" id="ARBA00022741"/>
    </source>
</evidence>
<dbReference type="Gene3D" id="3.30.590.20">
    <property type="match status" value="1"/>
</dbReference>
<organism evidence="6 7">
    <name type="scientific">[Bacteroides] pectinophilus ATCC 43243</name>
    <dbReference type="NCBI Taxonomy" id="483218"/>
    <lineage>
        <taxon>Bacteria</taxon>
        <taxon>Bacillati</taxon>
        <taxon>Bacillota</taxon>
        <taxon>Clostridia</taxon>
        <taxon>Eubacteriales</taxon>
    </lineage>
</organism>
<evidence type="ECO:0000256" key="1">
    <source>
        <dbReference type="ARBA" id="ARBA00012220"/>
    </source>
</evidence>
<evidence type="ECO:0000256" key="2">
    <source>
        <dbReference type="ARBA" id="ARBA00022598"/>
    </source>
</evidence>
<evidence type="ECO:0000256" key="5">
    <source>
        <dbReference type="ARBA" id="ARBA00048819"/>
    </source>
</evidence>
<dbReference type="GO" id="GO:0005524">
    <property type="term" value="F:ATP binding"/>
    <property type="evidence" value="ECO:0007669"/>
    <property type="project" value="UniProtKB-KW"/>
</dbReference>
<keyword evidence="3" id="KW-0547">Nucleotide-binding</keyword>
<dbReference type="InterPro" id="IPR014746">
    <property type="entry name" value="Gln_synth/guanido_kin_cat_dom"/>
</dbReference>
<accession>B7AQN9</accession>
<evidence type="ECO:0000313" key="7">
    <source>
        <dbReference type="Proteomes" id="UP000003136"/>
    </source>
</evidence>
<dbReference type="InterPro" id="IPR006336">
    <property type="entry name" value="GCS2"/>
</dbReference>
<dbReference type="Proteomes" id="UP000003136">
    <property type="component" value="Unassembled WGS sequence"/>
</dbReference>
<dbReference type="GO" id="GO:0004357">
    <property type="term" value="F:glutamate-cysteine ligase activity"/>
    <property type="evidence" value="ECO:0007669"/>
    <property type="project" value="UniProtKB-EC"/>
</dbReference>
<reference evidence="6 7" key="1">
    <citation type="submission" date="2008-11" db="EMBL/GenBank/DDBJ databases">
        <title>Draft genome sequence of Bacteroides pectinophilus (ATCC 43243).</title>
        <authorList>
            <person name="Sudarsanam P."/>
            <person name="Ley R."/>
            <person name="Guruge J."/>
            <person name="Turnbaugh P.J."/>
            <person name="Mahowald M."/>
            <person name="Liep D."/>
            <person name="Gordon J."/>
        </authorList>
    </citation>
    <scope>NUCLEOTIDE SEQUENCE [LARGE SCALE GENOMIC DNA]</scope>
    <source>
        <strain evidence="6 7">ATCC 43243</strain>
    </source>
</reference>
<comment type="caution">
    <text evidence="6">The sequence shown here is derived from an EMBL/GenBank/DDBJ whole genome shotgun (WGS) entry which is preliminary data.</text>
</comment>